<comment type="caution">
    <text evidence="4">The sequence shown here is derived from an EMBL/GenBank/DDBJ whole genome shotgun (WGS) entry which is preliminary data.</text>
</comment>
<name>A0A6A3CNC5_HIBSY</name>
<feature type="domain" description="Helicase MOV-10-like beta-barrel" evidence="3">
    <location>
        <begin position="271"/>
        <end position="306"/>
    </location>
</feature>
<dbReference type="PANTHER" id="PTHR45418:SF5">
    <property type="entry name" value="BRCA2-INTERACTING PROTEIN-LIKE-RELATED"/>
    <property type="match status" value="1"/>
</dbReference>
<evidence type="ECO:0000256" key="1">
    <source>
        <dbReference type="ARBA" id="ARBA00004496"/>
    </source>
</evidence>
<dbReference type="AlphaFoldDB" id="A0A6A3CNC5"/>
<dbReference type="GO" id="GO:0005737">
    <property type="term" value="C:cytoplasm"/>
    <property type="evidence" value="ECO:0007669"/>
    <property type="project" value="UniProtKB-SubCell"/>
</dbReference>
<dbReference type="InterPro" id="IPR049080">
    <property type="entry name" value="MOV-10-like_beta-barrel"/>
</dbReference>
<evidence type="ECO:0000259" key="3">
    <source>
        <dbReference type="Pfam" id="PF21634"/>
    </source>
</evidence>
<keyword evidence="2" id="KW-0963">Cytoplasm</keyword>
<feature type="domain" description="Helicase MOV-10-like beta-barrel" evidence="3">
    <location>
        <begin position="195"/>
        <end position="245"/>
    </location>
</feature>
<reference evidence="4" key="1">
    <citation type="submission" date="2019-09" db="EMBL/GenBank/DDBJ databases">
        <title>Draft genome information of white flower Hibiscus syriacus.</title>
        <authorList>
            <person name="Kim Y.-M."/>
        </authorList>
    </citation>
    <scope>NUCLEOTIDE SEQUENCE [LARGE SCALE GENOMIC DNA]</scope>
    <source>
        <strain evidence="4">YM2019G1</strain>
    </source>
</reference>
<dbReference type="GO" id="GO:0005524">
    <property type="term" value="F:ATP binding"/>
    <property type="evidence" value="ECO:0007669"/>
    <property type="project" value="UniProtKB-KW"/>
</dbReference>
<accession>A0A6A3CNC5</accession>
<proteinExistence type="predicted"/>
<organism evidence="4 5">
    <name type="scientific">Hibiscus syriacus</name>
    <name type="common">Rose of Sharon</name>
    <dbReference type="NCBI Taxonomy" id="106335"/>
    <lineage>
        <taxon>Eukaryota</taxon>
        <taxon>Viridiplantae</taxon>
        <taxon>Streptophyta</taxon>
        <taxon>Embryophyta</taxon>
        <taxon>Tracheophyta</taxon>
        <taxon>Spermatophyta</taxon>
        <taxon>Magnoliopsida</taxon>
        <taxon>eudicotyledons</taxon>
        <taxon>Gunneridae</taxon>
        <taxon>Pentapetalae</taxon>
        <taxon>rosids</taxon>
        <taxon>malvids</taxon>
        <taxon>Malvales</taxon>
        <taxon>Malvaceae</taxon>
        <taxon>Malvoideae</taxon>
        <taxon>Hibiscus</taxon>
    </lineage>
</organism>
<evidence type="ECO:0000256" key="2">
    <source>
        <dbReference type="ARBA" id="ARBA00022490"/>
    </source>
</evidence>
<keyword evidence="5" id="KW-1185">Reference proteome</keyword>
<keyword evidence="4" id="KW-0378">Hydrolase</keyword>
<dbReference type="Pfam" id="PF21634">
    <property type="entry name" value="MOV-10_beta-barrel"/>
    <property type="match status" value="2"/>
</dbReference>
<dbReference type="Proteomes" id="UP000436088">
    <property type="component" value="Unassembled WGS sequence"/>
</dbReference>
<protein>
    <submittedName>
        <fullName evidence="4">P-loop containing nucleoside triphosphate hydrolases superfamily protein isoform 1</fullName>
    </submittedName>
</protein>
<dbReference type="GO" id="GO:0004386">
    <property type="term" value="F:helicase activity"/>
    <property type="evidence" value="ECO:0007669"/>
    <property type="project" value="UniProtKB-KW"/>
</dbReference>
<dbReference type="EMBL" id="VEPZ02000238">
    <property type="protein sequence ID" value="KAE8729102.1"/>
    <property type="molecule type" value="Genomic_DNA"/>
</dbReference>
<gene>
    <name evidence="4" type="ORF">F3Y22_tig00003973pilonHSYRG00022</name>
</gene>
<dbReference type="GO" id="GO:0016787">
    <property type="term" value="F:hydrolase activity"/>
    <property type="evidence" value="ECO:0007669"/>
    <property type="project" value="UniProtKB-KW"/>
</dbReference>
<comment type="subcellular location">
    <subcellularLocation>
        <location evidence="1">Cytoplasm</location>
    </subcellularLocation>
</comment>
<sequence>MSSGWDDECSVISDKEKIGFIDFADDNQGKPQSILVGQTSKWPIALENPTDEPVELWGTLTIWLSCKPNDMGLHTTVVHFDVDDNRMERVVFLLAENNVSQSLASTMPYRRAIRRRNQFAVDEYVVSSRPAKPTKRGYRCKIAEYPIPKNIRDLIENKHMPDILAEGLTKENYAAFFSTLLVMEELHLEEEMRTHNMECVMMRTKGRQFVSLEVPGLAERRPSLVHGDFIFAKIASDNSDSRVYQDANFSVFTVIVIALSDLNFSGFLLGMFQGYIYRVEADEVLLKFADEFHTLHRDRNLYNVHFTYNRVAMRRLYQAIEAAQSLQDNLLFPSESTKRMLVRSAPIVPCTGSLNEEQMHSVDKMLAKELLPM</sequence>
<evidence type="ECO:0000313" key="5">
    <source>
        <dbReference type="Proteomes" id="UP000436088"/>
    </source>
</evidence>
<dbReference type="PANTHER" id="PTHR45418">
    <property type="entry name" value="CANCER/TESTIS ANTIGEN 55"/>
    <property type="match status" value="1"/>
</dbReference>
<evidence type="ECO:0000313" key="4">
    <source>
        <dbReference type="EMBL" id="KAE8729102.1"/>
    </source>
</evidence>